<gene>
    <name evidence="2" type="ORF">D3250_07325</name>
</gene>
<dbReference type="InterPro" id="IPR037465">
    <property type="entry name" value="YlxR"/>
</dbReference>
<evidence type="ECO:0000313" key="3">
    <source>
        <dbReference type="Proteomes" id="UP000266615"/>
    </source>
</evidence>
<feature type="domain" description="YlxR" evidence="1">
    <location>
        <begin position="5"/>
        <end position="71"/>
    </location>
</feature>
<comment type="caution">
    <text evidence="2">The sequence shown here is derived from an EMBL/GenBank/DDBJ whole genome shotgun (WGS) entry which is preliminary data.</text>
</comment>
<dbReference type="PANTHER" id="PTHR34215">
    <property type="entry name" value="BLL0784 PROTEIN"/>
    <property type="match status" value="1"/>
</dbReference>
<dbReference type="SUPFAM" id="SSF64376">
    <property type="entry name" value="YlxR-like"/>
    <property type="match status" value="1"/>
</dbReference>
<dbReference type="PANTHER" id="PTHR34215:SF1">
    <property type="entry name" value="YLXR DOMAIN-CONTAINING PROTEIN"/>
    <property type="match status" value="1"/>
</dbReference>
<evidence type="ECO:0000259" key="1">
    <source>
        <dbReference type="Pfam" id="PF04296"/>
    </source>
</evidence>
<dbReference type="AlphaFoldDB" id="A0A3A4FHY2"/>
<organism evidence="2 3">
    <name type="scientific">Nesterenkonia natronophila</name>
    <dbReference type="NCBI Taxonomy" id="2174932"/>
    <lineage>
        <taxon>Bacteria</taxon>
        <taxon>Bacillati</taxon>
        <taxon>Actinomycetota</taxon>
        <taxon>Actinomycetes</taxon>
        <taxon>Micrococcales</taxon>
        <taxon>Micrococcaceae</taxon>
        <taxon>Nesterenkonia</taxon>
    </lineage>
</organism>
<dbReference type="OrthoDB" id="5244965at2"/>
<accession>A0A3A4FHY2</accession>
<dbReference type="Proteomes" id="UP000266615">
    <property type="component" value="Unassembled WGS sequence"/>
</dbReference>
<proteinExistence type="predicted"/>
<dbReference type="EMBL" id="QYZP01000002">
    <property type="protein sequence ID" value="RJN31915.1"/>
    <property type="molecule type" value="Genomic_DNA"/>
</dbReference>
<sequence>MVPIRTCVGCRSQTEQDSAVRFVLDGDQVVLDAERKRPGRGAWLHRSRQCFETALKRRSFNRAFRKPVDTAQLAFEDFERLTTAKKAGWKEMNTR</sequence>
<dbReference type="Gene3D" id="3.30.1230.10">
    <property type="entry name" value="YlxR-like"/>
    <property type="match status" value="1"/>
</dbReference>
<evidence type="ECO:0000313" key="2">
    <source>
        <dbReference type="EMBL" id="RJN31915.1"/>
    </source>
</evidence>
<dbReference type="Pfam" id="PF04296">
    <property type="entry name" value="YlxR"/>
    <property type="match status" value="1"/>
</dbReference>
<dbReference type="InterPro" id="IPR007393">
    <property type="entry name" value="YlxR_dom"/>
</dbReference>
<name>A0A3A4FHY2_9MICC</name>
<protein>
    <submittedName>
        <fullName evidence="2">YlxR family protein</fullName>
    </submittedName>
</protein>
<keyword evidence="3" id="KW-1185">Reference proteome</keyword>
<dbReference type="InterPro" id="IPR035931">
    <property type="entry name" value="YlxR-like_sf"/>
</dbReference>
<reference evidence="2 3" key="1">
    <citation type="submission" date="2018-09" db="EMBL/GenBank/DDBJ databases">
        <title>Nesterenkonia natronophila sp. nov., an alkaliphilic actinobacteriume isolated from a soda lake, and emended description of the genus Nesterenkonia.</title>
        <authorList>
            <person name="Menes R.J."/>
            <person name="Iriarte A."/>
        </authorList>
    </citation>
    <scope>NUCLEOTIDE SEQUENCE [LARGE SCALE GENOMIC DNA]</scope>
    <source>
        <strain evidence="2 3">M8</strain>
    </source>
</reference>
<dbReference type="RefSeq" id="WP_119902702.1">
    <property type="nucleotide sequence ID" value="NZ_QYZP01000002.1"/>
</dbReference>